<dbReference type="RefSeq" id="WP_111503497.1">
    <property type="nucleotide sequence ID" value="NZ_QKYN01000087.1"/>
</dbReference>
<sequence length="216" mass="23159">MTSTTEADPAPPKAVLVDYGGVLTTDIFVSFRACSARLTGDPLAVERLLRGDEEVSRALVAHERGLLPQAGFEEALAGALRARGVEVAPDGLLDALAAEIRPDERMLAAVRRLHQSGVPVALVSNALGDDLYRDVDLETLCDVAVISSQVGERKPSRRIYAIACERLGVAPEDCVMIDDLKQNLDGAARLGIRGLHHTDSAQTVRSLEQLFPHAFG</sequence>
<dbReference type="PANTHER" id="PTHR47829">
    <property type="entry name" value="HYDROLASE, PUTATIVE (AFU_ORTHOLOGUE AFUA_1G12880)-RELATED"/>
    <property type="match status" value="1"/>
</dbReference>
<dbReference type="InterPro" id="IPR006439">
    <property type="entry name" value="HAD-SF_hydro_IA"/>
</dbReference>
<evidence type="ECO:0000313" key="1">
    <source>
        <dbReference type="EMBL" id="RAG83430.1"/>
    </source>
</evidence>
<dbReference type="NCBIfam" id="TIGR01549">
    <property type="entry name" value="HAD-SF-IA-v1"/>
    <property type="match status" value="1"/>
</dbReference>
<protein>
    <submittedName>
        <fullName evidence="1">HAD family phosphatase</fullName>
    </submittedName>
</protein>
<organism evidence="1 2">
    <name type="scientific">Streptacidiphilus pinicola</name>
    <dbReference type="NCBI Taxonomy" id="2219663"/>
    <lineage>
        <taxon>Bacteria</taxon>
        <taxon>Bacillati</taxon>
        <taxon>Actinomycetota</taxon>
        <taxon>Actinomycetes</taxon>
        <taxon>Kitasatosporales</taxon>
        <taxon>Streptomycetaceae</taxon>
        <taxon>Streptacidiphilus</taxon>
    </lineage>
</organism>
<keyword evidence="2" id="KW-1185">Reference proteome</keyword>
<dbReference type="Gene3D" id="3.40.50.1000">
    <property type="entry name" value="HAD superfamily/HAD-like"/>
    <property type="match status" value="1"/>
</dbReference>
<dbReference type="Pfam" id="PF00702">
    <property type="entry name" value="Hydrolase"/>
    <property type="match status" value="1"/>
</dbReference>
<comment type="caution">
    <text evidence="1">The sequence shown here is derived from an EMBL/GenBank/DDBJ whole genome shotgun (WGS) entry which is preliminary data.</text>
</comment>
<dbReference type="AlphaFoldDB" id="A0A2X0K8A2"/>
<dbReference type="NCBIfam" id="TIGR01509">
    <property type="entry name" value="HAD-SF-IA-v3"/>
    <property type="match status" value="1"/>
</dbReference>
<dbReference type="OrthoDB" id="9795007at2"/>
<dbReference type="CDD" id="cd02603">
    <property type="entry name" value="HAD_sEH-N_like"/>
    <property type="match status" value="1"/>
</dbReference>
<accession>A0A2X0K8A2</accession>
<dbReference type="InterPro" id="IPR023214">
    <property type="entry name" value="HAD_sf"/>
</dbReference>
<name>A0A2X0K8A2_9ACTN</name>
<proteinExistence type="predicted"/>
<evidence type="ECO:0000313" key="2">
    <source>
        <dbReference type="Proteomes" id="UP000248889"/>
    </source>
</evidence>
<dbReference type="InterPro" id="IPR052898">
    <property type="entry name" value="ACAD10-like"/>
</dbReference>
<dbReference type="Proteomes" id="UP000248889">
    <property type="component" value="Unassembled WGS sequence"/>
</dbReference>
<dbReference type="InterPro" id="IPR036412">
    <property type="entry name" value="HAD-like_sf"/>
</dbReference>
<reference evidence="1 2" key="1">
    <citation type="submission" date="2018-06" db="EMBL/GenBank/DDBJ databases">
        <title>Streptacidiphilus pinicola sp. nov., isolated from pine grove soil.</title>
        <authorList>
            <person name="Roh S.G."/>
            <person name="Park S."/>
            <person name="Kim M.-K."/>
            <person name="Yun B.-R."/>
            <person name="Park J."/>
            <person name="Kim M.J."/>
            <person name="Kim Y.S."/>
            <person name="Kim S.B."/>
        </authorList>
    </citation>
    <scope>NUCLEOTIDE SEQUENCE [LARGE SCALE GENOMIC DNA]</scope>
    <source>
        <strain evidence="1 2">MMS16-CNU450</strain>
    </source>
</reference>
<dbReference type="SFLD" id="SFLDS00003">
    <property type="entry name" value="Haloacid_Dehalogenase"/>
    <property type="match status" value="1"/>
</dbReference>
<dbReference type="PANTHER" id="PTHR47829:SF1">
    <property type="entry name" value="HAD FAMILY PHOSPHATASE"/>
    <property type="match status" value="1"/>
</dbReference>
<dbReference type="SFLD" id="SFLDG01129">
    <property type="entry name" value="C1.5:_HAD__Beta-PGM__Phosphata"/>
    <property type="match status" value="1"/>
</dbReference>
<gene>
    <name evidence="1" type="ORF">DN069_22215</name>
</gene>
<dbReference type="EMBL" id="QKYN01000087">
    <property type="protein sequence ID" value="RAG83430.1"/>
    <property type="molecule type" value="Genomic_DNA"/>
</dbReference>
<dbReference type="PRINTS" id="PR00413">
    <property type="entry name" value="HADHALOGNASE"/>
</dbReference>
<dbReference type="SUPFAM" id="SSF56784">
    <property type="entry name" value="HAD-like"/>
    <property type="match status" value="1"/>
</dbReference>